<accession>F2UID6</accession>
<feature type="transmembrane region" description="Helical" evidence="6">
    <location>
        <begin position="174"/>
        <end position="193"/>
    </location>
</feature>
<evidence type="ECO:0000313" key="7">
    <source>
        <dbReference type="EMBL" id="EGD76885.1"/>
    </source>
</evidence>
<protein>
    <recommendedName>
        <fullName evidence="9">Transmembrane protein 50A</fullName>
    </recommendedName>
</protein>
<dbReference type="GeneID" id="16071818"/>
<evidence type="ECO:0000313" key="8">
    <source>
        <dbReference type="Proteomes" id="UP000007799"/>
    </source>
</evidence>
<dbReference type="FunCoup" id="F2UID6">
    <property type="interactions" value="889"/>
</dbReference>
<keyword evidence="5 6" id="KW-0472">Membrane</keyword>
<reference evidence="7" key="1">
    <citation type="submission" date="2009-08" db="EMBL/GenBank/DDBJ databases">
        <title>Annotation of Salpingoeca rosetta.</title>
        <authorList>
            <consortium name="The Broad Institute Genome Sequencing Platform"/>
            <person name="Russ C."/>
            <person name="Cuomo C."/>
            <person name="Burger G."/>
            <person name="Gray M.W."/>
            <person name="Holland P.W.H."/>
            <person name="King N."/>
            <person name="Lang F.B.F."/>
            <person name="Roger A.J."/>
            <person name="Ruiz-Trillo I."/>
            <person name="Young S.K."/>
            <person name="Zeng Q."/>
            <person name="Gargeya S."/>
            <person name="Alvarado L."/>
            <person name="Berlin A."/>
            <person name="Chapman S.B."/>
            <person name="Chen Z."/>
            <person name="Freedman E."/>
            <person name="Gellesch M."/>
            <person name="Goldberg J."/>
            <person name="Griggs A."/>
            <person name="Gujja S."/>
            <person name="Heilman E."/>
            <person name="Heiman D."/>
            <person name="Howarth C."/>
            <person name="Mehta T."/>
            <person name="Neiman D."/>
            <person name="Pearson M."/>
            <person name="Roberts A."/>
            <person name="Saif S."/>
            <person name="Shea T."/>
            <person name="Shenoy N."/>
            <person name="Sisk P."/>
            <person name="Stolte C."/>
            <person name="Sykes S."/>
            <person name="White J."/>
            <person name="Yandava C."/>
            <person name="Haas B."/>
            <person name="Nusbaum C."/>
            <person name="Birren B."/>
        </authorList>
    </citation>
    <scope>NUCLEOTIDE SEQUENCE [LARGE SCALE GENOMIC DNA]</scope>
    <source>
        <strain evidence="7">ATCC 50818</strain>
    </source>
</reference>
<dbReference type="STRING" id="946362.F2UID6"/>
<evidence type="ECO:0000256" key="3">
    <source>
        <dbReference type="ARBA" id="ARBA00022692"/>
    </source>
</evidence>
<evidence type="ECO:0000256" key="6">
    <source>
        <dbReference type="SAM" id="Phobius"/>
    </source>
</evidence>
<organism evidence="8">
    <name type="scientific">Salpingoeca rosetta (strain ATCC 50818 / BSB-021)</name>
    <dbReference type="NCBI Taxonomy" id="946362"/>
    <lineage>
        <taxon>Eukaryota</taxon>
        <taxon>Choanoflagellata</taxon>
        <taxon>Craspedida</taxon>
        <taxon>Salpingoecidae</taxon>
        <taxon>Salpingoeca</taxon>
    </lineage>
</organism>
<dbReference type="AlphaFoldDB" id="F2UID6"/>
<keyword evidence="3 6" id="KW-0812">Transmembrane</keyword>
<keyword evidence="4 6" id="KW-1133">Transmembrane helix</keyword>
<dbReference type="OrthoDB" id="268928at2759"/>
<evidence type="ECO:0000256" key="4">
    <source>
        <dbReference type="ARBA" id="ARBA00022989"/>
    </source>
</evidence>
<dbReference type="RefSeq" id="XP_004991257.1">
    <property type="nucleotide sequence ID" value="XM_004991200.1"/>
</dbReference>
<evidence type="ECO:0000256" key="5">
    <source>
        <dbReference type="ARBA" id="ARBA00023136"/>
    </source>
</evidence>
<dbReference type="eggNOG" id="KOG3393">
    <property type="taxonomic scope" value="Eukaryota"/>
</dbReference>
<dbReference type="Proteomes" id="UP000007799">
    <property type="component" value="Unassembled WGS sequence"/>
</dbReference>
<dbReference type="InterPro" id="IPR007919">
    <property type="entry name" value="UPF0220"/>
</dbReference>
<evidence type="ECO:0000256" key="1">
    <source>
        <dbReference type="ARBA" id="ARBA00004141"/>
    </source>
</evidence>
<proteinExistence type="inferred from homology"/>
<dbReference type="OMA" id="GYVVPQK"/>
<feature type="transmembrane region" description="Helical" evidence="6">
    <location>
        <begin position="143"/>
        <end position="162"/>
    </location>
</feature>
<keyword evidence="8" id="KW-1185">Reference proteome</keyword>
<feature type="transmembrane region" description="Helical" evidence="6">
    <location>
        <begin position="75"/>
        <end position="92"/>
    </location>
</feature>
<sequence length="203" mass="21834">MTQQPTSQPIQSNQPPSCLLSYLLSCLRSLLTSTRSRDTTTTVMASRGCLDEGCENCCTGCGECCPALAQYRNPISSVAAGILFAVGWWFMIDGTVNDSIEDKHQAIGVMSTLGLFMVNAISAEMLSGDVYTDGCLGTAGARVWLLLGLVMSFGSLIAATWVMIEQYIKQGQDYAGACVFLQNSLIFISSLVFKFGRGSDSSW</sequence>
<dbReference type="GO" id="GO:0016020">
    <property type="term" value="C:membrane"/>
    <property type="evidence" value="ECO:0007669"/>
    <property type="project" value="UniProtKB-SubCell"/>
</dbReference>
<evidence type="ECO:0000256" key="2">
    <source>
        <dbReference type="ARBA" id="ARBA00005335"/>
    </source>
</evidence>
<dbReference type="EMBL" id="GL832975">
    <property type="protein sequence ID" value="EGD76885.1"/>
    <property type="molecule type" value="Genomic_DNA"/>
</dbReference>
<evidence type="ECO:0008006" key="9">
    <source>
        <dbReference type="Google" id="ProtNLM"/>
    </source>
</evidence>
<name>F2UID6_SALR5</name>
<dbReference type="InParanoid" id="F2UID6"/>
<comment type="similarity">
    <text evidence="2">Belongs to the UPF0220 family.</text>
</comment>
<dbReference type="PANTHER" id="PTHR13180">
    <property type="entry name" value="SMALL MEMBRANE PROTEIN-RELATED"/>
    <property type="match status" value="1"/>
</dbReference>
<dbReference type="KEGG" id="sre:PTSG_08232"/>
<comment type="subcellular location">
    <subcellularLocation>
        <location evidence="1">Membrane</location>
        <topology evidence="1">Multi-pass membrane protein</topology>
    </subcellularLocation>
</comment>
<feature type="transmembrane region" description="Helical" evidence="6">
    <location>
        <begin position="104"/>
        <end position="123"/>
    </location>
</feature>
<dbReference type="Pfam" id="PF05255">
    <property type="entry name" value="UPF0220"/>
    <property type="match status" value="1"/>
</dbReference>
<gene>
    <name evidence="7" type="ORF">PTSG_08232</name>
</gene>